<evidence type="ECO:0000313" key="2">
    <source>
        <dbReference type="Proteomes" id="UP000694414"/>
    </source>
</evidence>
<dbReference type="Ensembl" id="ENSPSMT00000036696.1">
    <property type="protein sequence ID" value="ENSPSMP00000031794.1"/>
    <property type="gene ID" value="ENSPSMG00000022070.1"/>
</dbReference>
<dbReference type="GeneTree" id="ENSGT00990000203899"/>
<name>A0A8C9DSQ1_PROSS</name>
<accession>A0A8C9DSQ1</accession>
<proteinExistence type="predicted"/>
<reference evidence="1" key="1">
    <citation type="submission" date="2025-08" db="UniProtKB">
        <authorList>
            <consortium name="Ensembl"/>
        </authorList>
    </citation>
    <scope>IDENTIFICATION</scope>
</reference>
<dbReference type="Proteomes" id="UP000694414">
    <property type="component" value="Unplaced"/>
</dbReference>
<protein>
    <submittedName>
        <fullName evidence="1">Uncharacterized protein</fullName>
    </submittedName>
</protein>
<sequence>MESERSGSGSWNPVAARCCTCEQQDPRYLPYTLVRITEAEMRSYHHFVGSCIRLQYVAKKGTVRAMTFSMPTVLVSCSCRNR</sequence>
<dbReference type="AlphaFoldDB" id="A0A8C9DSQ1"/>
<reference evidence="1" key="2">
    <citation type="submission" date="2025-09" db="UniProtKB">
        <authorList>
            <consortium name="Ensembl"/>
        </authorList>
    </citation>
    <scope>IDENTIFICATION</scope>
</reference>
<evidence type="ECO:0000313" key="1">
    <source>
        <dbReference type="Ensembl" id="ENSPSMP00000031794.1"/>
    </source>
</evidence>
<keyword evidence="2" id="KW-1185">Reference proteome</keyword>
<organism evidence="1 2">
    <name type="scientific">Prolemur simus</name>
    <name type="common">Greater bamboo lemur</name>
    <name type="synonym">Hapalemur simus</name>
    <dbReference type="NCBI Taxonomy" id="1328070"/>
    <lineage>
        <taxon>Eukaryota</taxon>
        <taxon>Metazoa</taxon>
        <taxon>Chordata</taxon>
        <taxon>Craniata</taxon>
        <taxon>Vertebrata</taxon>
        <taxon>Euteleostomi</taxon>
        <taxon>Mammalia</taxon>
        <taxon>Eutheria</taxon>
        <taxon>Euarchontoglires</taxon>
        <taxon>Primates</taxon>
        <taxon>Strepsirrhini</taxon>
        <taxon>Lemuriformes</taxon>
        <taxon>Lemuridae</taxon>
        <taxon>Prolemur</taxon>
    </lineage>
</organism>